<dbReference type="PANTHER" id="PTHR19211:SF6">
    <property type="entry name" value="BLL7188 PROTEIN"/>
    <property type="match status" value="1"/>
</dbReference>
<keyword evidence="4" id="KW-0175">Coiled coil</keyword>
<dbReference type="Gene3D" id="3.40.50.300">
    <property type="entry name" value="P-loop containing nucleotide triphosphate hydrolases"/>
    <property type="match status" value="2"/>
</dbReference>
<dbReference type="InterPro" id="IPR003593">
    <property type="entry name" value="AAA+_ATPase"/>
</dbReference>
<dbReference type="InterPro" id="IPR003439">
    <property type="entry name" value="ABC_transporter-like_ATP-bd"/>
</dbReference>
<feature type="coiled-coil region" evidence="4">
    <location>
        <begin position="234"/>
        <end position="272"/>
    </location>
</feature>
<evidence type="ECO:0000256" key="3">
    <source>
        <dbReference type="ARBA" id="ARBA00022840"/>
    </source>
</evidence>
<keyword evidence="2" id="KW-0547">Nucleotide-binding</keyword>
<evidence type="ECO:0000313" key="7">
    <source>
        <dbReference type="Proteomes" id="UP000284002"/>
    </source>
</evidence>
<comment type="caution">
    <text evidence="6">The sequence shown here is derived from an EMBL/GenBank/DDBJ whole genome shotgun (WGS) entry which is preliminary data.</text>
</comment>
<dbReference type="AlphaFoldDB" id="A0A423HRA7"/>
<evidence type="ECO:0000256" key="4">
    <source>
        <dbReference type="SAM" id="Coils"/>
    </source>
</evidence>
<feature type="domain" description="ABC transporter" evidence="5">
    <location>
        <begin position="6"/>
        <end position="238"/>
    </location>
</feature>
<dbReference type="InterPro" id="IPR027417">
    <property type="entry name" value="P-loop_NTPase"/>
</dbReference>
<dbReference type="FunFam" id="3.40.50.300:FF:001320">
    <property type="entry name" value="Heme ABC transporter ATP-binding protein"/>
    <property type="match status" value="1"/>
</dbReference>
<protein>
    <submittedName>
        <fullName evidence="6">ABC transporter</fullName>
    </submittedName>
</protein>
<dbReference type="SUPFAM" id="SSF52540">
    <property type="entry name" value="P-loop containing nucleoside triphosphate hydrolases"/>
    <property type="match status" value="2"/>
</dbReference>
<dbReference type="Proteomes" id="UP000284002">
    <property type="component" value="Unassembled WGS sequence"/>
</dbReference>
<evidence type="ECO:0000256" key="2">
    <source>
        <dbReference type="ARBA" id="ARBA00022741"/>
    </source>
</evidence>
<keyword evidence="1" id="KW-0677">Repeat</keyword>
<gene>
    <name evidence="6" type="ORF">BK662_11640</name>
</gene>
<dbReference type="PANTHER" id="PTHR19211">
    <property type="entry name" value="ATP-BINDING TRANSPORT PROTEIN-RELATED"/>
    <property type="match status" value="1"/>
</dbReference>
<proteinExistence type="predicted"/>
<dbReference type="PROSITE" id="PS50893">
    <property type="entry name" value="ABC_TRANSPORTER_2"/>
    <property type="match status" value="1"/>
</dbReference>
<name>A0A423HRA7_9PSED</name>
<evidence type="ECO:0000313" key="6">
    <source>
        <dbReference type="EMBL" id="RON15722.1"/>
    </source>
</evidence>
<keyword evidence="3" id="KW-0067">ATP-binding</keyword>
<dbReference type="GO" id="GO:0005524">
    <property type="term" value="F:ATP binding"/>
    <property type="evidence" value="ECO:0007669"/>
    <property type="project" value="UniProtKB-KW"/>
</dbReference>
<dbReference type="InterPro" id="IPR050611">
    <property type="entry name" value="ABCF"/>
</dbReference>
<dbReference type="GO" id="GO:0016887">
    <property type="term" value="F:ATP hydrolysis activity"/>
    <property type="evidence" value="ECO:0007669"/>
    <property type="project" value="InterPro"/>
</dbReference>
<dbReference type="Pfam" id="PF00005">
    <property type="entry name" value="ABC_tran"/>
    <property type="match status" value="2"/>
</dbReference>
<evidence type="ECO:0000256" key="1">
    <source>
        <dbReference type="ARBA" id="ARBA00022737"/>
    </source>
</evidence>
<dbReference type="RefSeq" id="WP_123358275.1">
    <property type="nucleotide sequence ID" value="NZ_MOBM01000015.1"/>
</dbReference>
<reference evidence="6 7" key="1">
    <citation type="submission" date="2016-10" db="EMBL/GenBank/DDBJ databases">
        <title>Comparative genome analysis of multiple Pseudomonas spp. focuses on biocontrol and plant growth promoting traits.</title>
        <authorList>
            <person name="Tao X.-Y."/>
            <person name="Taylor C.G."/>
        </authorList>
    </citation>
    <scope>NUCLEOTIDE SEQUENCE [LARGE SCALE GENOMIC DNA]</scope>
    <source>
        <strain evidence="6 7">36C6</strain>
    </source>
</reference>
<sequence length="544" mass="59085">MSESLIHTSQLCFAWPNGQIVFDQLSCVFGPLRTGLVAPNGAGKSTLLRLLAGHIEPMAGQIAVQGTLAYLPQHLPLTLDMSVAQLLGIAVKLEALAAILSGNAEQALFDLVGDDWDIEEKTRAGLARLGLGDVPFDRKLNEFSGGEIMSLGLAAQLLGQPDILLLDEPSNNLDHQARQRLYQVLDTWSGCLVVASHDRELLERMDQVAELNRTELRLYGGGFNFYQQVVRAQQQAAQQNVNSLRKEVKRDQRQMQLARERAERRASNASRNLASAGLPKIVAGNLKRGAQVSAAKSNEAHGAKVDRTQARLAEAKHALREELCSDLSLPATQVPQGLIVFSGKSMQVLRDERPLFGSSGVDLDIRGPERIGLSGANGVGKSTLLQVIGGISHFTAETICRGSGRVAYLSQRLDLLDAEASAVENFARFAPTLPAIERANRLARMLLRGEQMQLPVGLLSGGERLRAILACLLHAEPAPQLLLLDEPTNSLDLDAVGQLEMALSAYRGALVVVSHDERFLKALNLTRRLSLVEGKLEECRHADC</sequence>
<accession>A0A423HRA7</accession>
<dbReference type="EMBL" id="MOBM01000015">
    <property type="protein sequence ID" value="RON15722.1"/>
    <property type="molecule type" value="Genomic_DNA"/>
</dbReference>
<dbReference type="SMART" id="SM00382">
    <property type="entry name" value="AAA"/>
    <property type="match status" value="2"/>
</dbReference>
<organism evidence="6 7">
    <name type="scientific">Pseudomonas frederiksbergensis</name>
    <dbReference type="NCBI Taxonomy" id="104087"/>
    <lineage>
        <taxon>Bacteria</taxon>
        <taxon>Pseudomonadati</taxon>
        <taxon>Pseudomonadota</taxon>
        <taxon>Gammaproteobacteria</taxon>
        <taxon>Pseudomonadales</taxon>
        <taxon>Pseudomonadaceae</taxon>
        <taxon>Pseudomonas</taxon>
    </lineage>
</organism>
<evidence type="ECO:0000259" key="5">
    <source>
        <dbReference type="PROSITE" id="PS50893"/>
    </source>
</evidence>